<dbReference type="PANTHER" id="PTHR48027">
    <property type="entry name" value="HETEROGENEOUS NUCLEAR RIBONUCLEOPROTEIN 87F-RELATED"/>
    <property type="match status" value="1"/>
</dbReference>
<evidence type="ECO:0000313" key="5">
    <source>
        <dbReference type="Proteomes" id="UP001497522"/>
    </source>
</evidence>
<evidence type="ECO:0000256" key="2">
    <source>
        <dbReference type="PROSITE-ProRule" id="PRU00176"/>
    </source>
</evidence>
<sequence length="198" mass="21858">MVCEKSFFFYGISKHTIPKLYASATDIACDGGGAGDQRRLRFDALSKDFLTSLWEKPEELIIAAEQQESPIPIAAAVTHLIMHAVVPLGIDYNRPQSSNGLVEQPRQQGPPGANLFLFRIPDDFTDENLKETFAPFGNVINARVGVERESGRNRGLASAESAIQGLNNVPVGGRRLKVERKRGEENGIQQAYQQQQAY</sequence>
<dbReference type="Proteomes" id="UP001497522">
    <property type="component" value="Chromosome 5"/>
</dbReference>
<name>A0ABP1BJU9_9BRYO</name>
<organism evidence="4 5">
    <name type="scientific">Sphagnum jensenii</name>
    <dbReference type="NCBI Taxonomy" id="128206"/>
    <lineage>
        <taxon>Eukaryota</taxon>
        <taxon>Viridiplantae</taxon>
        <taxon>Streptophyta</taxon>
        <taxon>Embryophyta</taxon>
        <taxon>Bryophyta</taxon>
        <taxon>Sphagnophytina</taxon>
        <taxon>Sphagnopsida</taxon>
        <taxon>Sphagnales</taxon>
        <taxon>Sphagnaceae</taxon>
        <taxon>Sphagnum</taxon>
    </lineage>
</organism>
<dbReference type="InterPro" id="IPR012677">
    <property type="entry name" value="Nucleotide-bd_a/b_plait_sf"/>
</dbReference>
<dbReference type="PROSITE" id="PS50102">
    <property type="entry name" value="RRM"/>
    <property type="match status" value="1"/>
</dbReference>
<protein>
    <recommendedName>
        <fullName evidence="3">RRM domain-containing protein</fullName>
    </recommendedName>
</protein>
<proteinExistence type="predicted"/>
<dbReference type="InterPro" id="IPR000504">
    <property type="entry name" value="RRM_dom"/>
</dbReference>
<dbReference type="InterPro" id="IPR035979">
    <property type="entry name" value="RBD_domain_sf"/>
</dbReference>
<dbReference type="Pfam" id="PF00076">
    <property type="entry name" value="RRM_1"/>
    <property type="match status" value="1"/>
</dbReference>
<keyword evidence="1 2" id="KW-0694">RNA-binding</keyword>
<dbReference type="SUPFAM" id="SSF54928">
    <property type="entry name" value="RNA-binding domain, RBD"/>
    <property type="match status" value="1"/>
</dbReference>
<feature type="domain" description="RRM" evidence="3">
    <location>
        <begin position="113"/>
        <end position="183"/>
    </location>
</feature>
<gene>
    <name evidence="4" type="ORF">CSSPJE1EN2_LOCUS18047</name>
</gene>
<reference evidence="4" key="1">
    <citation type="submission" date="2024-03" db="EMBL/GenBank/DDBJ databases">
        <authorList>
            <consortium name="ELIXIR-Norway"/>
            <consortium name="Elixir Norway"/>
        </authorList>
    </citation>
    <scope>NUCLEOTIDE SEQUENCE</scope>
</reference>
<evidence type="ECO:0000259" key="3">
    <source>
        <dbReference type="PROSITE" id="PS50102"/>
    </source>
</evidence>
<dbReference type="InterPro" id="IPR052462">
    <property type="entry name" value="SLIRP/GR-RBP-like"/>
</dbReference>
<dbReference type="EMBL" id="OZ023706">
    <property type="protein sequence ID" value="CAK9875825.1"/>
    <property type="molecule type" value="Genomic_DNA"/>
</dbReference>
<dbReference type="Gene3D" id="3.30.70.330">
    <property type="match status" value="1"/>
</dbReference>
<evidence type="ECO:0000313" key="4">
    <source>
        <dbReference type="EMBL" id="CAK9875825.1"/>
    </source>
</evidence>
<dbReference type="SMART" id="SM00360">
    <property type="entry name" value="RRM"/>
    <property type="match status" value="1"/>
</dbReference>
<keyword evidence="5" id="KW-1185">Reference proteome</keyword>
<accession>A0ABP1BJU9</accession>
<evidence type="ECO:0000256" key="1">
    <source>
        <dbReference type="ARBA" id="ARBA00022884"/>
    </source>
</evidence>